<accession>A0A6B0TYW9</accession>
<dbReference type="Gene3D" id="3.40.50.11190">
    <property type="match status" value="1"/>
</dbReference>
<feature type="binding site" evidence="2">
    <location>
        <position position="242"/>
    </location>
    <ligand>
        <name>substrate</name>
    </ligand>
</feature>
<dbReference type="NCBIfam" id="TIGR03590">
    <property type="entry name" value="PseG"/>
    <property type="match status" value="1"/>
</dbReference>
<feature type="domain" description="N-acetyltransferase" evidence="3">
    <location>
        <begin position="334"/>
        <end position="486"/>
    </location>
</feature>
<dbReference type="PANTHER" id="PTHR43328:SF1">
    <property type="entry name" value="N-ACETYLTRANSFERASE DOMAIN-CONTAINING PROTEIN"/>
    <property type="match status" value="1"/>
</dbReference>
<dbReference type="GO" id="GO:0016747">
    <property type="term" value="F:acyltransferase activity, transferring groups other than amino-acyl groups"/>
    <property type="evidence" value="ECO:0007669"/>
    <property type="project" value="InterPro"/>
</dbReference>
<keyword evidence="4" id="KW-0378">Hydrolase</keyword>
<dbReference type="InterPro" id="IPR016181">
    <property type="entry name" value="Acyl_CoA_acyltransferase"/>
</dbReference>
<dbReference type="InterPro" id="IPR007235">
    <property type="entry name" value="Glyco_trans_28_C"/>
</dbReference>
<dbReference type="Gene3D" id="3.40.50.2000">
    <property type="entry name" value="Glycogen Phosphorylase B"/>
    <property type="match status" value="1"/>
</dbReference>
<sequence length="488" mass="52495">MRVRFLVEGSPEIGGGHVMRSLTLARALHASGDHGAFSASPDHVPFVRHVLKNEFEVSEKISDFDEVDVLVVDGYGIDPAVGTQARRHGTRVLVLEDAPARPRDCDILCDPTPGRAARDYLGFVPSDATVLTGGDYALLRPEFGELRRTLPDRAGKVERLFLSFGLTDFGAWALPVARALAEALPDVMIDVAIGSAAPSLKPLMALADASARVACHVDTRDVAQLMASADLAVGSAGGTTWERACLGLPSVVAIVAENQRDNAAALSRAGAAIVADDQDSMIAAVVKLQADADARQAMRRSAMALCDGQGANRLADMLRTSAADRPKVRHDAPLRLRTAADQDRANIWFWRNDPDSRHLQGSADPIPWTDHCGWWTRVLQDDRCTLFIGERDGRAIGQVRFDQRDDGVATVSIAVNPACRGTGQALPLLKAAVARFAGAQGTQRLQAMIHESNDASLRLFSRAGFEIVGRDSPFVICEFEPAQNGTQE</sequence>
<dbReference type="Gene3D" id="3.40.630.30">
    <property type="match status" value="1"/>
</dbReference>
<evidence type="ECO:0000313" key="4">
    <source>
        <dbReference type="EMBL" id="MXU66608.1"/>
    </source>
</evidence>
<organism evidence="4 5">
    <name type="scientific">Oceanomicrobium pacificus</name>
    <dbReference type="NCBI Taxonomy" id="2692916"/>
    <lineage>
        <taxon>Bacteria</taxon>
        <taxon>Pseudomonadati</taxon>
        <taxon>Pseudomonadota</taxon>
        <taxon>Alphaproteobacteria</taxon>
        <taxon>Rhodobacterales</taxon>
        <taxon>Paracoccaceae</taxon>
        <taxon>Oceanomicrobium</taxon>
    </lineage>
</organism>
<dbReference type="SUPFAM" id="SSF55729">
    <property type="entry name" value="Acyl-CoA N-acyltransferases (Nat)"/>
    <property type="match status" value="1"/>
</dbReference>
<dbReference type="RefSeq" id="WP_160856281.1">
    <property type="nucleotide sequence ID" value="NZ_WUWG01000007.1"/>
</dbReference>
<dbReference type="Proteomes" id="UP000436016">
    <property type="component" value="Unassembled WGS sequence"/>
</dbReference>
<dbReference type="GO" id="GO:0016787">
    <property type="term" value="F:hydrolase activity"/>
    <property type="evidence" value="ECO:0007669"/>
    <property type="project" value="UniProtKB-KW"/>
</dbReference>
<feature type="binding site" evidence="2">
    <location>
        <position position="140"/>
    </location>
    <ligand>
        <name>substrate</name>
    </ligand>
</feature>
<feature type="active site" description="Proton acceptor" evidence="1">
    <location>
        <position position="17"/>
    </location>
</feature>
<dbReference type="PROSITE" id="PS51186">
    <property type="entry name" value="GNAT"/>
    <property type="match status" value="1"/>
</dbReference>
<evidence type="ECO:0000256" key="1">
    <source>
        <dbReference type="PIRSR" id="PIRSR620023-1"/>
    </source>
</evidence>
<evidence type="ECO:0000259" key="3">
    <source>
        <dbReference type="PROSITE" id="PS51186"/>
    </source>
</evidence>
<dbReference type="PANTHER" id="PTHR43328">
    <property type="entry name" value="ACETYLTRANSFERASE-RELATED"/>
    <property type="match status" value="1"/>
</dbReference>
<evidence type="ECO:0000313" key="5">
    <source>
        <dbReference type="Proteomes" id="UP000436016"/>
    </source>
</evidence>
<dbReference type="Pfam" id="PF04101">
    <property type="entry name" value="Glyco_tran_28_C"/>
    <property type="match status" value="1"/>
</dbReference>
<evidence type="ECO:0000256" key="2">
    <source>
        <dbReference type="PIRSR" id="PIRSR620023-2"/>
    </source>
</evidence>
<reference evidence="4 5" key="1">
    <citation type="submission" date="2019-12" db="EMBL/GenBank/DDBJ databases">
        <title>Strain KN286 was isolated from seawater, which was collected from Caroline Seamount in the tropical western Pacific.</title>
        <authorList>
            <person name="Wang Q."/>
        </authorList>
    </citation>
    <scope>NUCLEOTIDE SEQUENCE [LARGE SCALE GENOMIC DNA]</scope>
    <source>
        <strain evidence="4 5">KN286</strain>
    </source>
</reference>
<gene>
    <name evidence="4" type="primary">pseG</name>
    <name evidence="4" type="ORF">GSH16_14260</name>
</gene>
<dbReference type="GO" id="GO:0016758">
    <property type="term" value="F:hexosyltransferase activity"/>
    <property type="evidence" value="ECO:0007669"/>
    <property type="project" value="InterPro"/>
</dbReference>
<dbReference type="Pfam" id="PF13302">
    <property type="entry name" value="Acetyltransf_3"/>
    <property type="match status" value="1"/>
</dbReference>
<dbReference type="EMBL" id="WUWG01000007">
    <property type="protein sequence ID" value="MXU66608.1"/>
    <property type="molecule type" value="Genomic_DNA"/>
</dbReference>
<name>A0A6B0TYW9_9RHOB</name>
<keyword evidence="5" id="KW-1185">Reference proteome</keyword>
<proteinExistence type="predicted"/>
<comment type="caution">
    <text evidence="4">The sequence shown here is derived from an EMBL/GenBank/DDBJ whole genome shotgun (WGS) entry which is preliminary data.</text>
</comment>
<dbReference type="InterPro" id="IPR000182">
    <property type="entry name" value="GNAT_dom"/>
</dbReference>
<dbReference type="AlphaFoldDB" id="A0A6B0TYW9"/>
<dbReference type="EC" id="3.6.1.57" evidence="4"/>
<dbReference type="SUPFAM" id="SSF53756">
    <property type="entry name" value="UDP-Glycosyltransferase/glycogen phosphorylase"/>
    <property type="match status" value="1"/>
</dbReference>
<protein>
    <submittedName>
        <fullName evidence="4">UDP-2,4-diacetamido-2,4, 6-trideoxy-beta-L-altropyranose hydrolase</fullName>
        <ecNumber evidence="4">3.6.1.57</ecNumber>
    </submittedName>
</protein>
<dbReference type="InterPro" id="IPR020023">
    <property type="entry name" value="PseG"/>
</dbReference>